<evidence type="ECO:0000313" key="3">
    <source>
        <dbReference type="EMBL" id="MFA9477320.1"/>
    </source>
</evidence>
<comment type="caution">
    <text evidence="3">The sequence shown here is derived from an EMBL/GenBank/DDBJ whole genome shotgun (WGS) entry which is preliminary data.</text>
</comment>
<organism evidence="3 4">
    <name type="scientific">Natronomicrosphaera hydrolytica</name>
    <dbReference type="NCBI Taxonomy" id="3242702"/>
    <lineage>
        <taxon>Bacteria</taxon>
        <taxon>Pseudomonadati</taxon>
        <taxon>Planctomycetota</taxon>
        <taxon>Phycisphaerae</taxon>
        <taxon>Phycisphaerales</taxon>
        <taxon>Phycisphaeraceae</taxon>
        <taxon>Natronomicrosphaera</taxon>
    </lineage>
</organism>
<keyword evidence="2" id="KW-0472">Membrane</keyword>
<protein>
    <recommendedName>
        <fullName evidence="5">DUF2802 domain-containing protein</fullName>
    </recommendedName>
</protein>
<feature type="region of interest" description="Disordered" evidence="1">
    <location>
        <begin position="101"/>
        <end position="148"/>
    </location>
</feature>
<dbReference type="RefSeq" id="WP_425344245.1">
    <property type="nucleotide sequence ID" value="NZ_JBGUBD010000002.1"/>
</dbReference>
<gene>
    <name evidence="3" type="ORF">ACERK3_03315</name>
</gene>
<name>A0ABV4U147_9BACT</name>
<dbReference type="EMBL" id="JBGUBD010000002">
    <property type="protein sequence ID" value="MFA9477320.1"/>
    <property type="molecule type" value="Genomic_DNA"/>
</dbReference>
<accession>A0ABV4U147</accession>
<evidence type="ECO:0000313" key="4">
    <source>
        <dbReference type="Proteomes" id="UP001575105"/>
    </source>
</evidence>
<evidence type="ECO:0008006" key="5">
    <source>
        <dbReference type="Google" id="ProtNLM"/>
    </source>
</evidence>
<feature type="compositionally biased region" description="Low complexity" evidence="1">
    <location>
        <begin position="107"/>
        <end position="117"/>
    </location>
</feature>
<feature type="transmembrane region" description="Helical" evidence="2">
    <location>
        <begin position="12"/>
        <end position="33"/>
    </location>
</feature>
<keyword evidence="4" id="KW-1185">Reference proteome</keyword>
<keyword evidence="2" id="KW-1133">Transmembrane helix</keyword>
<reference evidence="3 4" key="1">
    <citation type="submission" date="2024-08" db="EMBL/GenBank/DDBJ databases">
        <title>Whole-genome sequencing of halo(alkali)philic microorganisms from hypersaline lakes.</title>
        <authorList>
            <person name="Sorokin D.Y."/>
            <person name="Merkel A.Y."/>
            <person name="Messina E."/>
            <person name="Yakimov M."/>
        </authorList>
    </citation>
    <scope>NUCLEOTIDE SEQUENCE [LARGE SCALE GENOMIC DNA]</scope>
    <source>
        <strain evidence="3 4">AB-hyl4</strain>
    </source>
</reference>
<dbReference type="Proteomes" id="UP001575105">
    <property type="component" value="Unassembled WGS sequence"/>
</dbReference>
<sequence length="187" mass="20638">MLMTILADSARLLEILLPAAGVTLILAGVVMWGRKRRQQAKQSNLSPREQLHRMKEERAVRGDLEQIMVEIEQLAKRMGAQLDAKSMRLERLLREADAKIAELERQPVGQPAPGEAEPAPPPASPGVVDDEPTESPAQAPFGTVNDDRELTDSVYRLSDAGLTPLEIARQLNEHQGKIELVLALRQS</sequence>
<evidence type="ECO:0000256" key="2">
    <source>
        <dbReference type="SAM" id="Phobius"/>
    </source>
</evidence>
<evidence type="ECO:0000256" key="1">
    <source>
        <dbReference type="SAM" id="MobiDB-lite"/>
    </source>
</evidence>
<proteinExistence type="predicted"/>
<keyword evidence="2" id="KW-0812">Transmembrane</keyword>